<reference evidence="3 4" key="1">
    <citation type="journal article" date="2014" name="Front. Microbiol.">
        <title>Population and genomic analysis of the genus Halorubrum.</title>
        <authorList>
            <person name="Fullmer M.S."/>
            <person name="Soucy S.M."/>
            <person name="Swithers K.S."/>
            <person name="Makkay A.M."/>
            <person name="Wheeler R."/>
            <person name="Ventosa A."/>
            <person name="Gogarten J.P."/>
            <person name="Papke R.T."/>
        </authorList>
    </citation>
    <scope>NUCLEOTIDE SEQUENCE [LARGE SCALE GENOMIC DNA]</scope>
    <source>
        <strain evidence="3 4">C49</strain>
    </source>
</reference>
<proteinExistence type="predicted"/>
<evidence type="ECO:0000256" key="1">
    <source>
        <dbReference type="SAM" id="MobiDB-lite"/>
    </source>
</evidence>
<keyword evidence="4" id="KW-1185">Reference proteome</keyword>
<sequence>MAPSSPPDDISTSDEDELREHVLDGLRLALDDELAGGSTVNRRDLTKTEEEKLLYFAIRDLNLPLTYSWYLAGVKTDSDAGTSEQTSSPPTPGPNLSIAPSAHNESGDQPDVSSDVERYREYYRDTVFFDDYTERVIESVTYEAAGCEKCVQHQRNPARRSFGRRLLECGGYRDSTAVRTS</sequence>
<feature type="compositionally biased region" description="Polar residues" evidence="1">
    <location>
        <begin position="79"/>
        <end position="88"/>
    </location>
</feature>
<evidence type="ECO:0000313" key="4">
    <source>
        <dbReference type="Proteomes" id="UP000222824"/>
    </source>
</evidence>
<accession>A0A2G1WN96</accession>
<feature type="domain" description="DUF8098" evidence="2">
    <location>
        <begin position="11"/>
        <end position="117"/>
    </location>
</feature>
<gene>
    <name evidence="3" type="ORF">DJ69_01300</name>
</gene>
<evidence type="ECO:0000313" key="3">
    <source>
        <dbReference type="EMBL" id="PHQ40443.1"/>
    </source>
</evidence>
<evidence type="ECO:0000259" key="2">
    <source>
        <dbReference type="Pfam" id="PF26400"/>
    </source>
</evidence>
<name>A0A2G1WN96_9EURY</name>
<feature type="region of interest" description="Disordered" evidence="1">
    <location>
        <begin position="78"/>
        <end position="116"/>
    </location>
</feature>
<dbReference type="Proteomes" id="UP000222824">
    <property type="component" value="Unassembled WGS sequence"/>
</dbReference>
<comment type="caution">
    <text evidence="3">The sequence shown here is derived from an EMBL/GenBank/DDBJ whole genome shotgun (WGS) entry which is preliminary data.</text>
</comment>
<dbReference type="RefSeq" id="WP_099253951.1">
    <property type="nucleotide sequence ID" value="NZ_NHOA01000008.1"/>
</dbReference>
<organism evidence="3 4">
    <name type="scientific">Halorubrum persicum</name>
    <dbReference type="NCBI Taxonomy" id="1383844"/>
    <lineage>
        <taxon>Archaea</taxon>
        <taxon>Methanobacteriati</taxon>
        <taxon>Methanobacteriota</taxon>
        <taxon>Stenosarchaea group</taxon>
        <taxon>Halobacteria</taxon>
        <taxon>Halobacteriales</taxon>
        <taxon>Haloferacaceae</taxon>
        <taxon>Halorubrum</taxon>
    </lineage>
</organism>
<dbReference type="OrthoDB" id="345827at2157"/>
<dbReference type="Pfam" id="PF26400">
    <property type="entry name" value="DUF8098"/>
    <property type="match status" value="1"/>
</dbReference>
<dbReference type="InterPro" id="IPR058411">
    <property type="entry name" value="DUF8098"/>
</dbReference>
<dbReference type="AlphaFoldDB" id="A0A2G1WN96"/>
<dbReference type="EMBL" id="NHOA01000008">
    <property type="protein sequence ID" value="PHQ40443.1"/>
    <property type="molecule type" value="Genomic_DNA"/>
</dbReference>
<protein>
    <recommendedName>
        <fullName evidence="2">DUF8098 domain-containing protein</fullName>
    </recommendedName>
</protein>